<keyword evidence="3" id="KW-1003">Cell membrane</keyword>
<evidence type="ECO:0000256" key="6">
    <source>
        <dbReference type="ARBA" id="ARBA00022970"/>
    </source>
</evidence>
<dbReference type="InterPro" id="IPR003593">
    <property type="entry name" value="AAA+_ATPase"/>
</dbReference>
<keyword evidence="2" id="KW-0813">Transport</keyword>
<keyword evidence="5 8" id="KW-0067">ATP-binding</keyword>
<feature type="domain" description="ABC transporter" evidence="7">
    <location>
        <begin position="2"/>
        <end position="230"/>
    </location>
</feature>
<dbReference type="Gene3D" id="3.40.50.300">
    <property type="entry name" value="P-loop containing nucleotide triphosphate hydrolases"/>
    <property type="match status" value="1"/>
</dbReference>
<dbReference type="SMART" id="SM00382">
    <property type="entry name" value="AAA"/>
    <property type="match status" value="1"/>
</dbReference>
<sequence>MLDIKNVQSGYGDIRVLRGIDLHLSSGEFVGLWGHNGMGKSTLMRTILGYLPAKAGTISFEGQNITTLATHRRARMGIGLVPQGRAIFPHLSVLDNLRMGAVSSGHEREAIVESVLQHFPRLNNYLDRPGGLLSGGEQQLLALARCLCGQPKLMLLDEPTEGIQPSIIAEMVDTLHAIRKATGLTLLLVEQNQAFIGSLADRVLTMQKGVLINESSTRDFLNNTHAFSTA</sequence>
<dbReference type="CDD" id="cd03224">
    <property type="entry name" value="ABC_TM1139_LivF_branched"/>
    <property type="match status" value="1"/>
</dbReference>
<keyword evidence="9" id="KW-1185">Reference proteome</keyword>
<accession>A0ABW9AB95</accession>
<dbReference type="PROSITE" id="PS50893">
    <property type="entry name" value="ABC_TRANSPORTER_2"/>
    <property type="match status" value="1"/>
</dbReference>
<dbReference type="RefSeq" id="WP_408158944.1">
    <property type="nucleotide sequence ID" value="NZ_JAQQFM010000006.1"/>
</dbReference>
<dbReference type="EMBL" id="JAQQFM010000006">
    <property type="protein sequence ID" value="MFL9925756.1"/>
    <property type="molecule type" value="Genomic_DNA"/>
</dbReference>
<dbReference type="Pfam" id="PF00005">
    <property type="entry name" value="ABC_tran"/>
    <property type="match status" value="1"/>
</dbReference>
<evidence type="ECO:0000256" key="1">
    <source>
        <dbReference type="ARBA" id="ARBA00005417"/>
    </source>
</evidence>
<dbReference type="PANTHER" id="PTHR43820:SF5">
    <property type="entry name" value="HIGH-AFFINITY BRANCHED-CHAIN AMINO ACID TRANSPORT ATP-BINDING PROTEIN"/>
    <property type="match status" value="1"/>
</dbReference>
<protein>
    <submittedName>
        <fullName evidence="8">ABC transporter ATP-binding protein</fullName>
    </submittedName>
</protein>
<organism evidence="8 9">
    <name type="scientific">Herbaspirillum lusitanum</name>
    <dbReference type="NCBI Taxonomy" id="213312"/>
    <lineage>
        <taxon>Bacteria</taxon>
        <taxon>Pseudomonadati</taxon>
        <taxon>Pseudomonadota</taxon>
        <taxon>Betaproteobacteria</taxon>
        <taxon>Burkholderiales</taxon>
        <taxon>Oxalobacteraceae</taxon>
        <taxon>Herbaspirillum</taxon>
    </lineage>
</organism>
<gene>
    <name evidence="8" type="ORF">PQR62_15860</name>
</gene>
<dbReference type="InterPro" id="IPR017871">
    <property type="entry name" value="ABC_transporter-like_CS"/>
</dbReference>
<dbReference type="SUPFAM" id="SSF52540">
    <property type="entry name" value="P-loop containing nucleoside triphosphate hydrolases"/>
    <property type="match status" value="1"/>
</dbReference>
<reference evidence="8 9" key="1">
    <citation type="journal article" date="2024" name="Chem. Sci.">
        <title>Discovery of megapolipeptins by genome mining of a Burkholderiales bacteria collection.</title>
        <authorList>
            <person name="Paulo B.S."/>
            <person name="Recchia M.J.J."/>
            <person name="Lee S."/>
            <person name="Fergusson C.H."/>
            <person name="Romanowski S.B."/>
            <person name="Hernandez A."/>
            <person name="Krull N."/>
            <person name="Liu D.Y."/>
            <person name="Cavanagh H."/>
            <person name="Bos A."/>
            <person name="Gray C.A."/>
            <person name="Murphy B.T."/>
            <person name="Linington R.G."/>
            <person name="Eustaquio A.S."/>
        </authorList>
    </citation>
    <scope>NUCLEOTIDE SEQUENCE [LARGE SCALE GENOMIC DNA]</scope>
    <source>
        <strain evidence="8 9">RL21-008-BIB-A</strain>
    </source>
</reference>
<evidence type="ECO:0000256" key="5">
    <source>
        <dbReference type="ARBA" id="ARBA00022840"/>
    </source>
</evidence>
<comment type="similarity">
    <text evidence="1">Belongs to the ABC transporter superfamily.</text>
</comment>
<evidence type="ECO:0000256" key="2">
    <source>
        <dbReference type="ARBA" id="ARBA00022448"/>
    </source>
</evidence>
<keyword evidence="6" id="KW-0029">Amino-acid transport</keyword>
<dbReference type="InterPro" id="IPR052156">
    <property type="entry name" value="BCAA_Transport_ATP-bd_LivF"/>
</dbReference>
<dbReference type="Proteomes" id="UP001629246">
    <property type="component" value="Unassembled WGS sequence"/>
</dbReference>
<evidence type="ECO:0000313" key="8">
    <source>
        <dbReference type="EMBL" id="MFL9925756.1"/>
    </source>
</evidence>
<keyword evidence="4" id="KW-0547">Nucleotide-binding</keyword>
<dbReference type="InterPro" id="IPR003439">
    <property type="entry name" value="ABC_transporter-like_ATP-bd"/>
</dbReference>
<proteinExistence type="inferred from homology"/>
<evidence type="ECO:0000256" key="3">
    <source>
        <dbReference type="ARBA" id="ARBA00022475"/>
    </source>
</evidence>
<dbReference type="PROSITE" id="PS00211">
    <property type="entry name" value="ABC_TRANSPORTER_1"/>
    <property type="match status" value="1"/>
</dbReference>
<comment type="caution">
    <text evidence="8">The sequence shown here is derived from an EMBL/GenBank/DDBJ whole genome shotgun (WGS) entry which is preliminary data.</text>
</comment>
<evidence type="ECO:0000259" key="7">
    <source>
        <dbReference type="PROSITE" id="PS50893"/>
    </source>
</evidence>
<name>A0ABW9AB95_9BURK</name>
<evidence type="ECO:0000256" key="4">
    <source>
        <dbReference type="ARBA" id="ARBA00022741"/>
    </source>
</evidence>
<keyword evidence="3" id="KW-0472">Membrane</keyword>
<dbReference type="GO" id="GO:0005524">
    <property type="term" value="F:ATP binding"/>
    <property type="evidence" value="ECO:0007669"/>
    <property type="project" value="UniProtKB-KW"/>
</dbReference>
<dbReference type="PANTHER" id="PTHR43820">
    <property type="entry name" value="HIGH-AFFINITY BRANCHED-CHAIN AMINO ACID TRANSPORT ATP-BINDING PROTEIN LIVF"/>
    <property type="match status" value="1"/>
</dbReference>
<dbReference type="InterPro" id="IPR027417">
    <property type="entry name" value="P-loop_NTPase"/>
</dbReference>
<evidence type="ECO:0000313" key="9">
    <source>
        <dbReference type="Proteomes" id="UP001629246"/>
    </source>
</evidence>